<reference evidence="4" key="1">
    <citation type="journal article" date="2017" name="Nucleic Acids Res.">
        <title>Proteogenomics produces comprehensive and highly accurate protein-coding gene annotation in a complete genome assembly of Malassezia sympodialis.</title>
        <authorList>
            <person name="Zhu Y."/>
            <person name="Engstroem P.G."/>
            <person name="Tellgren-Roth C."/>
            <person name="Baudo C.D."/>
            <person name="Kennell J.C."/>
            <person name="Sun S."/>
            <person name="Billmyre R.B."/>
            <person name="Schroeder M.S."/>
            <person name="Andersson A."/>
            <person name="Holm T."/>
            <person name="Sigurgeirsson B."/>
            <person name="Wu G."/>
            <person name="Sankaranarayanan S.R."/>
            <person name="Siddharthan R."/>
            <person name="Sanyal K."/>
            <person name="Lundeberg J."/>
            <person name="Nystedt B."/>
            <person name="Boekhout T."/>
            <person name="Dawson T.L. Jr."/>
            <person name="Heitman J."/>
            <person name="Scheynius A."/>
            <person name="Lehtioe J."/>
        </authorList>
    </citation>
    <scope>NUCLEOTIDE SEQUENCE [LARGE SCALE GENOMIC DNA]</scope>
    <source>
        <strain evidence="4">ATCC 42132</strain>
    </source>
</reference>
<protein>
    <recommendedName>
        <fullName evidence="2">RSE1/DDB1/CPSF1 C-terminal domain-containing protein</fullName>
    </recommendedName>
</protein>
<organism evidence="3 4">
    <name type="scientific">Malassezia sympodialis (strain ATCC 42132)</name>
    <name type="common">Atopic eczema-associated yeast</name>
    <dbReference type="NCBI Taxonomy" id="1230383"/>
    <lineage>
        <taxon>Eukaryota</taxon>
        <taxon>Fungi</taxon>
        <taxon>Dikarya</taxon>
        <taxon>Basidiomycota</taxon>
        <taxon>Ustilaginomycotina</taxon>
        <taxon>Malasseziomycetes</taxon>
        <taxon>Malasseziales</taxon>
        <taxon>Malasseziaceae</taxon>
        <taxon>Malassezia</taxon>
    </lineage>
</organism>
<evidence type="ECO:0000259" key="2">
    <source>
        <dbReference type="Pfam" id="PF03178"/>
    </source>
</evidence>
<dbReference type="Proteomes" id="UP000186303">
    <property type="component" value="Chromosome 2"/>
</dbReference>
<feature type="region of interest" description="Disordered" evidence="1">
    <location>
        <begin position="274"/>
        <end position="293"/>
    </location>
</feature>
<dbReference type="InterPro" id="IPR050358">
    <property type="entry name" value="RSE1/DDB1/CFT1"/>
</dbReference>
<evidence type="ECO:0000313" key="4">
    <source>
        <dbReference type="Proteomes" id="UP000186303"/>
    </source>
</evidence>
<dbReference type="AlphaFoldDB" id="A0A1M8A438"/>
<dbReference type="InterPro" id="IPR004871">
    <property type="entry name" value="RSE1/DDB1/CPSF1_C"/>
</dbReference>
<accession>A0A1M8A438</accession>
<evidence type="ECO:0000256" key="1">
    <source>
        <dbReference type="SAM" id="MobiDB-lite"/>
    </source>
</evidence>
<evidence type="ECO:0000313" key="3">
    <source>
        <dbReference type="EMBL" id="SHO77223.1"/>
    </source>
</evidence>
<dbReference type="GO" id="GO:0005634">
    <property type="term" value="C:nucleus"/>
    <property type="evidence" value="ECO:0007669"/>
    <property type="project" value="InterPro"/>
</dbReference>
<dbReference type="VEuPathDB" id="FungiDB:MSYG_1564"/>
<dbReference type="InterPro" id="IPR015943">
    <property type="entry name" value="WD40/YVTN_repeat-like_dom_sf"/>
</dbReference>
<dbReference type="Gene3D" id="2.130.10.10">
    <property type="entry name" value="YVTN repeat-like/Quinoprotein amine dehydrogenase"/>
    <property type="match status" value="2"/>
</dbReference>
<dbReference type="OMA" id="DIAMNMF"/>
<feature type="domain" description="RSE1/DDB1/CPSF1 C-terminal" evidence="2">
    <location>
        <begin position="775"/>
        <end position="1060"/>
    </location>
</feature>
<name>A0A1M8A438_MALS4</name>
<dbReference type="Pfam" id="PF03178">
    <property type="entry name" value="CPSF_A"/>
    <property type="match status" value="1"/>
</dbReference>
<dbReference type="PANTHER" id="PTHR10644">
    <property type="entry name" value="DNA REPAIR/RNA PROCESSING CPSF FAMILY"/>
    <property type="match status" value="1"/>
</dbReference>
<dbReference type="STRING" id="1230383.A0A1M8A438"/>
<gene>
    <name evidence="3" type="ORF">MSYG_1564</name>
</gene>
<sequence length="1100" mass="116929">MRWLAPFHPSTAAVAGVAVHAWWHGYTYLCLAHHASLSFYTLDDEAPTPTGCEAAPVRVRQVRLHARVLAMEAVRRARGPDALLVLTDHPTPRLVRIEPRGTWDVHTVQVWDLHLAGRTAAELGLGLAVELEGADGAPGRWVLAHVYTGQVRLLSLDTKQNWDARLDDVVLIASVVLARKPSTPAMLALLTVSTAAASQGQPVLTFHTIHAARHALRPVPWSDAEPSSSVPIPDADAFGAHYLVALPADAGGGVLLFCEHSVFFVPPPTIAARGVGTKPAPKRARPSPPALQHTSLAQGGQVVAACVLPTSMYPVLYAMADGSLFVMQGPWAPSAGAARFDVRCLARGLSVPAGPHALTPLSDQIVVLASATSDSHLGLVDRGWHSIHTWPHAGPVLDLAIAAPAAGPAAPPRLLRACGAPPAYCLQLLSHALPTMLHAEGAAPECIDLYACHTPSPSGLHTTALVAVYTHEAHVYDASLVLRSAVAGRVVYAAGVGGHPLLVTRTHIEWQDKTWAPEAEVVAAYAAGDHVLIGLHGGRVVLLRASASTGLTVVSEQVLRAEVACVWLGDDVLVGLWDASVIRLAVPTLHTKQTWTQVAPSVPSCVLLHAWVPESPPGLVLGTVDGRVLVLDGETVAHSLQLRGSRVRCEPCALDVLGLRGTGLLLGTRTDAGLLYAVGGQWQYSPWPAHGVDALVRVYLPRSPALHCAVLAHARLTLHSVTGVQQDHVTTAPLGAEAPTSVSLASEHAVVALWDEDATRGRVALCDRRSLEHRAEMVLPVPERPSCVHVARINETEHVFLGTGYVTTAGTAPTSGRVIVGRLDGTHIEMLGALDVPGHVLGVAYVPHYIVAAVDAQVHTYAWDADARCLHPVARWGCAFMASCIAAHESTIVVGDAMHSLTVLHIEADGTLRELARDLDPYWTTAVGIYDVAGQEYVGADIAMNMFVAQRLALPESAPREAWSHVMRRTTAFHYGDMVNRLVRASEGCVYVGAAAGGVGMLTDLAPHDAQVLGYLQEALASETCSVDGVPWAVWRTLRTDTREAPPLGVIDGEFVRGFLTCDEAQRASILTAAQRLAHDAACREALHETALRSLLSRLP</sequence>
<dbReference type="OrthoDB" id="433457at2759"/>
<proteinExistence type="predicted"/>
<dbReference type="GO" id="GO:0003676">
    <property type="term" value="F:nucleic acid binding"/>
    <property type="evidence" value="ECO:0007669"/>
    <property type="project" value="InterPro"/>
</dbReference>
<dbReference type="Gene3D" id="1.10.150.910">
    <property type="match status" value="1"/>
</dbReference>
<dbReference type="EMBL" id="LT671822">
    <property type="protein sequence ID" value="SHO77223.1"/>
    <property type="molecule type" value="Genomic_DNA"/>
</dbReference>
<keyword evidence="4" id="KW-1185">Reference proteome</keyword>